<dbReference type="Pfam" id="PF00534">
    <property type="entry name" value="Glycos_transf_1"/>
    <property type="match status" value="1"/>
</dbReference>
<dbReference type="AlphaFoldDB" id="A0A368P5B6"/>
<dbReference type="GO" id="GO:0016757">
    <property type="term" value="F:glycosyltransferase activity"/>
    <property type="evidence" value="ECO:0007669"/>
    <property type="project" value="InterPro"/>
</dbReference>
<dbReference type="Pfam" id="PF13439">
    <property type="entry name" value="Glyco_transf_4"/>
    <property type="match status" value="1"/>
</dbReference>
<dbReference type="Gene3D" id="3.40.50.2000">
    <property type="entry name" value="Glycogen Phosphorylase B"/>
    <property type="match status" value="2"/>
</dbReference>
<proteinExistence type="predicted"/>
<accession>A0A368P5B6</accession>
<dbReference type="Proteomes" id="UP000252249">
    <property type="component" value="Unassembled WGS sequence"/>
</dbReference>
<evidence type="ECO:0000259" key="1">
    <source>
        <dbReference type="Pfam" id="PF00534"/>
    </source>
</evidence>
<dbReference type="EMBL" id="QPIG01000003">
    <property type="protein sequence ID" value="RCU57095.1"/>
    <property type="molecule type" value="Genomic_DNA"/>
</dbReference>
<keyword evidence="3" id="KW-0808">Transferase</keyword>
<dbReference type="InterPro" id="IPR028098">
    <property type="entry name" value="Glyco_trans_4-like_N"/>
</dbReference>
<evidence type="ECO:0000313" key="4">
    <source>
        <dbReference type="Proteomes" id="UP000252249"/>
    </source>
</evidence>
<feature type="domain" description="Glycosyl transferase family 1" evidence="1">
    <location>
        <begin position="186"/>
        <end position="342"/>
    </location>
</feature>
<dbReference type="InterPro" id="IPR001296">
    <property type="entry name" value="Glyco_trans_1"/>
</dbReference>
<dbReference type="CDD" id="cd03801">
    <property type="entry name" value="GT4_PimA-like"/>
    <property type="match status" value="1"/>
</dbReference>
<gene>
    <name evidence="3" type="ORF">DU428_09125</name>
</gene>
<protein>
    <submittedName>
        <fullName evidence="3">Glycosyltransferase family 1 protein</fullName>
    </submittedName>
</protein>
<evidence type="ECO:0000313" key="3">
    <source>
        <dbReference type="EMBL" id="RCU57095.1"/>
    </source>
</evidence>
<evidence type="ECO:0000259" key="2">
    <source>
        <dbReference type="Pfam" id="PF13439"/>
    </source>
</evidence>
<dbReference type="OrthoDB" id="9811239at2"/>
<sequence length="366" mass="40916">MKSKRILIVSSEFPPQPGGIGNHAYNLALYFSKHDYVVTVIADQRDVDPTEEVLFDENLPFVVKRIPIRSVRFLMYFQRILITMQAFRQTDHVIATGKFSLWNVAFCSLLFKRNTMAVIHGTEVNFKSAALRKSIDLSLKRFDSIVAVSSYTKQLVQHLKKDIQVIPNGIDLNHWQAHKLVKCDLKGSPVITTVGRVSSRKGQLEVIKLLPELKKHYPNIDYHCFGIPTEADAFMEQAKELGVENEVHFHGAVDDKTLKEGLLATDVFVMLSSESETGDVEGFGIAILEANVMGVPAIGAKGCGIADAILDGKTGFLVNTHSVLEFQQALEHLLTNKDSYSQSAKSWAVSHSWDVIIKKYIEMLEA</sequence>
<dbReference type="PANTHER" id="PTHR12526">
    <property type="entry name" value="GLYCOSYLTRANSFERASE"/>
    <property type="match status" value="1"/>
</dbReference>
<dbReference type="SUPFAM" id="SSF53756">
    <property type="entry name" value="UDP-Glycosyltransferase/glycogen phosphorylase"/>
    <property type="match status" value="1"/>
</dbReference>
<dbReference type="RefSeq" id="WP_113966757.1">
    <property type="nucleotide sequence ID" value="NZ_QNRP01000010.1"/>
</dbReference>
<keyword evidence="4" id="KW-1185">Reference proteome</keyword>
<reference evidence="3 4" key="1">
    <citation type="submission" date="2018-07" db="EMBL/GenBank/DDBJ databases">
        <title>Oceanihabitans testaceum sp. nov., isolated from marine sediment.</title>
        <authorList>
            <person name="Li C.-M."/>
        </authorList>
    </citation>
    <scope>NUCLEOTIDE SEQUENCE [LARGE SCALE GENOMIC DNA]</scope>
    <source>
        <strain evidence="3 4">S9-10</strain>
    </source>
</reference>
<organism evidence="3 4">
    <name type="scientific">Oceanihabitans sediminis</name>
    <dbReference type="NCBI Taxonomy" id="1812012"/>
    <lineage>
        <taxon>Bacteria</taxon>
        <taxon>Pseudomonadati</taxon>
        <taxon>Bacteroidota</taxon>
        <taxon>Flavobacteriia</taxon>
        <taxon>Flavobacteriales</taxon>
        <taxon>Flavobacteriaceae</taxon>
        <taxon>Oceanihabitans</taxon>
    </lineage>
</organism>
<comment type="caution">
    <text evidence="3">The sequence shown here is derived from an EMBL/GenBank/DDBJ whole genome shotgun (WGS) entry which is preliminary data.</text>
</comment>
<name>A0A368P5B6_9FLAO</name>
<feature type="domain" description="Glycosyltransferase subfamily 4-like N-terminal" evidence="2">
    <location>
        <begin position="17"/>
        <end position="173"/>
    </location>
</feature>